<dbReference type="AlphaFoldDB" id="A0A0F9L8F5"/>
<dbReference type="Pfam" id="PF04055">
    <property type="entry name" value="Radical_SAM"/>
    <property type="match status" value="1"/>
</dbReference>
<protein>
    <recommendedName>
        <fullName evidence="5">Radical SAM core domain-containing protein</fullName>
    </recommendedName>
</protein>
<dbReference type="InterPro" id="IPR013785">
    <property type="entry name" value="Aldolase_TIM"/>
</dbReference>
<name>A0A0F9L8F5_9ZZZZ</name>
<sequence>MKEWSEKNKYNSFSSFKGLTYYEHYKKIMAWLDGGKLPAPIECSLDPITVCNHRCYYCNSQRYLKDEPLKGQLSYNDMYNLVDYLAKWGVRGICFGGGGESTLNFETQPIMGVCKQKGMEVALVTNGSMLYNSFLREELMDCRWVGISVDASNKDEHIKIHGVDMFDQVVEGIRELVLLKKQSHGKVDIAIKFLVLPENVNSIYKACLLAKSIGVDDFHVRPVDLQRKDYKMAQRLNLDMEEIREEFAKCHTEETDDFRVYTVVHKYDEAFHVKHDFNKCLASPLVLQVCTDGECYVCVDHRREERFKLGPMDDLSWWGGDKHRELVQSIDPKTECSRCTWGIYNEQITEVVQSDNMCLSFP</sequence>
<evidence type="ECO:0000256" key="1">
    <source>
        <dbReference type="ARBA" id="ARBA00022691"/>
    </source>
</evidence>
<dbReference type="Gene3D" id="3.20.20.70">
    <property type="entry name" value="Aldolase class I"/>
    <property type="match status" value="1"/>
</dbReference>
<keyword evidence="2" id="KW-0479">Metal-binding</keyword>
<gene>
    <name evidence="6" type="ORF">LCGC14_1231510</name>
</gene>
<dbReference type="InterPro" id="IPR007197">
    <property type="entry name" value="rSAM"/>
</dbReference>
<dbReference type="SFLD" id="SFLDS00029">
    <property type="entry name" value="Radical_SAM"/>
    <property type="match status" value="1"/>
</dbReference>
<keyword evidence="1" id="KW-0949">S-adenosyl-L-methionine</keyword>
<dbReference type="GO" id="GO:0051536">
    <property type="term" value="F:iron-sulfur cluster binding"/>
    <property type="evidence" value="ECO:0007669"/>
    <property type="project" value="UniProtKB-KW"/>
</dbReference>
<proteinExistence type="predicted"/>
<dbReference type="GO" id="GO:0046872">
    <property type="term" value="F:metal ion binding"/>
    <property type="evidence" value="ECO:0007669"/>
    <property type="project" value="UniProtKB-KW"/>
</dbReference>
<dbReference type="PANTHER" id="PTHR11228:SF7">
    <property type="entry name" value="PQQA PEPTIDE CYCLASE"/>
    <property type="match status" value="1"/>
</dbReference>
<dbReference type="InterPro" id="IPR006638">
    <property type="entry name" value="Elp3/MiaA/NifB-like_rSAM"/>
</dbReference>
<evidence type="ECO:0000256" key="3">
    <source>
        <dbReference type="ARBA" id="ARBA00023004"/>
    </source>
</evidence>
<comment type="caution">
    <text evidence="6">The sequence shown here is derived from an EMBL/GenBank/DDBJ whole genome shotgun (WGS) entry which is preliminary data.</text>
</comment>
<dbReference type="SMART" id="SM00729">
    <property type="entry name" value="Elp3"/>
    <property type="match status" value="1"/>
</dbReference>
<accession>A0A0F9L8F5</accession>
<keyword evidence="3" id="KW-0408">Iron</keyword>
<keyword evidence="4" id="KW-0411">Iron-sulfur</keyword>
<organism evidence="6">
    <name type="scientific">marine sediment metagenome</name>
    <dbReference type="NCBI Taxonomy" id="412755"/>
    <lineage>
        <taxon>unclassified sequences</taxon>
        <taxon>metagenomes</taxon>
        <taxon>ecological metagenomes</taxon>
    </lineage>
</organism>
<evidence type="ECO:0000256" key="4">
    <source>
        <dbReference type="ARBA" id="ARBA00023014"/>
    </source>
</evidence>
<feature type="domain" description="Radical SAM core" evidence="5">
    <location>
        <begin position="33"/>
        <end position="249"/>
    </location>
</feature>
<dbReference type="EMBL" id="LAZR01006575">
    <property type="protein sequence ID" value="KKM91144.1"/>
    <property type="molecule type" value="Genomic_DNA"/>
</dbReference>
<evidence type="ECO:0000313" key="6">
    <source>
        <dbReference type="EMBL" id="KKM91144.1"/>
    </source>
</evidence>
<dbReference type="InterPro" id="IPR058240">
    <property type="entry name" value="rSAM_sf"/>
</dbReference>
<evidence type="ECO:0000256" key="2">
    <source>
        <dbReference type="ARBA" id="ARBA00022723"/>
    </source>
</evidence>
<evidence type="ECO:0000259" key="5">
    <source>
        <dbReference type="PROSITE" id="PS51918"/>
    </source>
</evidence>
<dbReference type="CDD" id="cd01335">
    <property type="entry name" value="Radical_SAM"/>
    <property type="match status" value="1"/>
</dbReference>
<dbReference type="SUPFAM" id="SSF102114">
    <property type="entry name" value="Radical SAM enzymes"/>
    <property type="match status" value="1"/>
</dbReference>
<dbReference type="InterPro" id="IPR050377">
    <property type="entry name" value="Radical_SAM_PqqE_MftC-like"/>
</dbReference>
<dbReference type="SFLD" id="SFLDG01067">
    <property type="entry name" value="SPASM/twitch_domain_containing"/>
    <property type="match status" value="1"/>
</dbReference>
<reference evidence="6" key="1">
    <citation type="journal article" date="2015" name="Nature">
        <title>Complex archaea that bridge the gap between prokaryotes and eukaryotes.</title>
        <authorList>
            <person name="Spang A."/>
            <person name="Saw J.H."/>
            <person name="Jorgensen S.L."/>
            <person name="Zaremba-Niedzwiedzka K."/>
            <person name="Martijn J."/>
            <person name="Lind A.E."/>
            <person name="van Eijk R."/>
            <person name="Schleper C."/>
            <person name="Guy L."/>
            <person name="Ettema T.J."/>
        </authorList>
    </citation>
    <scope>NUCLEOTIDE SEQUENCE</scope>
</reference>
<dbReference type="GO" id="GO:0003824">
    <property type="term" value="F:catalytic activity"/>
    <property type="evidence" value="ECO:0007669"/>
    <property type="project" value="InterPro"/>
</dbReference>
<dbReference type="PROSITE" id="PS51918">
    <property type="entry name" value="RADICAL_SAM"/>
    <property type="match status" value="1"/>
</dbReference>
<dbReference type="PANTHER" id="PTHR11228">
    <property type="entry name" value="RADICAL SAM DOMAIN PROTEIN"/>
    <property type="match status" value="1"/>
</dbReference>